<organism evidence="2">
    <name type="scientific">marine sediment metagenome</name>
    <dbReference type="NCBI Taxonomy" id="412755"/>
    <lineage>
        <taxon>unclassified sequences</taxon>
        <taxon>metagenomes</taxon>
        <taxon>ecological metagenomes</taxon>
    </lineage>
</organism>
<protein>
    <submittedName>
        <fullName evidence="2">Uncharacterized protein</fullName>
    </submittedName>
</protein>
<dbReference type="EMBL" id="BARU01040403">
    <property type="protein sequence ID" value="GAH77569.1"/>
    <property type="molecule type" value="Genomic_DNA"/>
</dbReference>
<dbReference type="AlphaFoldDB" id="X1JGX2"/>
<gene>
    <name evidence="2" type="ORF">S03H2_62466</name>
</gene>
<evidence type="ECO:0000313" key="2">
    <source>
        <dbReference type="EMBL" id="GAH77569.1"/>
    </source>
</evidence>
<keyword evidence="1" id="KW-0175">Coiled coil</keyword>
<comment type="caution">
    <text evidence="2">The sequence shown here is derived from an EMBL/GenBank/DDBJ whole genome shotgun (WGS) entry which is preliminary data.</text>
</comment>
<proteinExistence type="predicted"/>
<sequence>MQTKDREKEELISKLENYNNQINELKNKLAQQEIGEEKDYVAELSALSEEKSKLETQLKASQDLLLERENAIALFKQQKEGSEKVISGKDKTIAELSESIKGYENLVTEIREQV</sequence>
<name>X1JGX2_9ZZZZ</name>
<evidence type="ECO:0000256" key="1">
    <source>
        <dbReference type="SAM" id="Coils"/>
    </source>
</evidence>
<feature type="coiled-coil region" evidence="1">
    <location>
        <begin position="1"/>
        <end position="64"/>
    </location>
</feature>
<reference evidence="2" key="1">
    <citation type="journal article" date="2014" name="Front. Microbiol.">
        <title>High frequency of phylogenetically diverse reductive dehalogenase-homologous genes in deep subseafloor sedimentary metagenomes.</title>
        <authorList>
            <person name="Kawai M."/>
            <person name="Futagami T."/>
            <person name="Toyoda A."/>
            <person name="Takaki Y."/>
            <person name="Nishi S."/>
            <person name="Hori S."/>
            <person name="Arai W."/>
            <person name="Tsubouchi T."/>
            <person name="Morono Y."/>
            <person name="Uchiyama I."/>
            <person name="Ito T."/>
            <person name="Fujiyama A."/>
            <person name="Inagaki F."/>
            <person name="Takami H."/>
        </authorList>
    </citation>
    <scope>NUCLEOTIDE SEQUENCE</scope>
    <source>
        <strain evidence="2">Expedition CK06-06</strain>
    </source>
</reference>
<feature type="non-terminal residue" evidence="2">
    <location>
        <position position="114"/>
    </location>
</feature>
<accession>X1JGX2</accession>